<sequence>MAGVPRRALAARLRAIRMSRQESAPGLAIDWAWATITTHAERRHCGGCRGTWCPTAEWSLWVVITDRLIPVERRQLVTIVARQVMTAHWPRGIAGCRPCGLPDCGRIQLAGTWLEVVRDEYAPPSVQILLPSATPTEKELRRITGMDPPTTPGP</sequence>
<dbReference type="RefSeq" id="WP_196204855.1">
    <property type="nucleotide sequence ID" value="NZ_JADPUN010000266.1"/>
</dbReference>
<organism evidence="1 2">
    <name type="scientific">Plantactinospora alkalitolerans</name>
    <dbReference type="NCBI Taxonomy" id="2789879"/>
    <lineage>
        <taxon>Bacteria</taxon>
        <taxon>Bacillati</taxon>
        <taxon>Actinomycetota</taxon>
        <taxon>Actinomycetes</taxon>
        <taxon>Micromonosporales</taxon>
        <taxon>Micromonosporaceae</taxon>
        <taxon>Plantactinospora</taxon>
    </lineage>
</organism>
<proteinExistence type="predicted"/>
<reference evidence="1 2" key="1">
    <citation type="submission" date="2020-11" db="EMBL/GenBank/DDBJ databases">
        <title>A novel isolate from a Black sea contaminated sediment with potential to produce alkanes: Plantactinospora alkalitolerans sp. nov.</title>
        <authorList>
            <person name="Carro L."/>
            <person name="Veyisoglu A."/>
            <person name="Guven K."/>
            <person name="Schumann P."/>
            <person name="Klenk H.-P."/>
            <person name="Sahin N."/>
        </authorList>
    </citation>
    <scope>NUCLEOTIDE SEQUENCE [LARGE SCALE GENOMIC DNA]</scope>
    <source>
        <strain evidence="1 2">S1510</strain>
    </source>
</reference>
<name>A0ABS0H4F5_9ACTN</name>
<keyword evidence="2" id="KW-1185">Reference proteome</keyword>
<dbReference type="EMBL" id="JADPUN010000266">
    <property type="protein sequence ID" value="MBF9133345.1"/>
    <property type="molecule type" value="Genomic_DNA"/>
</dbReference>
<accession>A0ABS0H4F5</accession>
<dbReference type="Proteomes" id="UP000638560">
    <property type="component" value="Unassembled WGS sequence"/>
</dbReference>
<evidence type="ECO:0000313" key="2">
    <source>
        <dbReference type="Proteomes" id="UP000638560"/>
    </source>
</evidence>
<evidence type="ECO:0000313" key="1">
    <source>
        <dbReference type="EMBL" id="MBF9133345.1"/>
    </source>
</evidence>
<comment type="caution">
    <text evidence="1">The sequence shown here is derived from an EMBL/GenBank/DDBJ whole genome shotgun (WGS) entry which is preliminary data.</text>
</comment>
<gene>
    <name evidence="1" type="ORF">I0C86_30940</name>
</gene>
<protein>
    <submittedName>
        <fullName evidence="1">Uncharacterized protein</fullName>
    </submittedName>
</protein>